<dbReference type="GeneID" id="6009227"/>
<protein>
    <submittedName>
        <fullName evidence="2">Uncharacterized protein</fullName>
    </submittedName>
</protein>
<dbReference type="EMBL" id="AACS02000009">
    <property type="protein sequence ID" value="EAU89062.2"/>
    <property type="molecule type" value="Genomic_DNA"/>
</dbReference>
<keyword evidence="3" id="KW-1185">Reference proteome</keyword>
<evidence type="ECO:0000313" key="3">
    <source>
        <dbReference type="Proteomes" id="UP000001861"/>
    </source>
</evidence>
<accession>A8NDB7</accession>
<dbReference type="STRING" id="240176.A8NDB7"/>
<gene>
    <name evidence="2" type="ORF">CC1G_11902</name>
</gene>
<proteinExistence type="predicted"/>
<dbReference type="KEGG" id="cci:CC1G_11902"/>
<keyword evidence="1" id="KW-0732">Signal</keyword>
<organism evidence="2 3">
    <name type="scientific">Coprinopsis cinerea (strain Okayama-7 / 130 / ATCC MYA-4618 / FGSC 9003)</name>
    <name type="common">Inky cap fungus</name>
    <name type="synonym">Hormographiella aspergillata</name>
    <dbReference type="NCBI Taxonomy" id="240176"/>
    <lineage>
        <taxon>Eukaryota</taxon>
        <taxon>Fungi</taxon>
        <taxon>Dikarya</taxon>
        <taxon>Basidiomycota</taxon>
        <taxon>Agaricomycotina</taxon>
        <taxon>Agaricomycetes</taxon>
        <taxon>Agaricomycetidae</taxon>
        <taxon>Agaricales</taxon>
        <taxon>Agaricineae</taxon>
        <taxon>Psathyrellaceae</taxon>
        <taxon>Coprinopsis</taxon>
    </lineage>
</organism>
<feature type="signal peptide" evidence="1">
    <location>
        <begin position="1"/>
        <end position="19"/>
    </location>
</feature>
<comment type="caution">
    <text evidence="2">The sequence shown here is derived from an EMBL/GenBank/DDBJ whole genome shotgun (WGS) entry which is preliminary data.</text>
</comment>
<dbReference type="OrthoDB" id="2686356at2759"/>
<dbReference type="Proteomes" id="UP000001861">
    <property type="component" value="Unassembled WGS sequence"/>
</dbReference>
<evidence type="ECO:0000313" key="2">
    <source>
        <dbReference type="EMBL" id="EAU89062.2"/>
    </source>
</evidence>
<dbReference type="AlphaFoldDB" id="A8NDB7"/>
<feature type="chain" id="PRO_5002727135" evidence="1">
    <location>
        <begin position="20"/>
        <end position="183"/>
    </location>
</feature>
<dbReference type="HOGENOM" id="CLU_101873_1_0_1"/>
<sequence length="183" mass="20316">MIALVYLTITALPLSFALPQRPPVDLSPEGSCPDIVPGPGLPSLESLNLTSADLCVSPKEFQARYRSLHGEDDVSVEESKEEEGQLVKRYTPWCSLNWLSHPDKARSCFNYLWALGNTACEVPHGVTIRFCHSTGGSDVAWYGSTIDGLYNWSTCRDVARGGEWVLDNCWTTWPGMMWMTEGV</sequence>
<dbReference type="RefSeq" id="XP_001832738.2">
    <property type="nucleotide sequence ID" value="XM_001832686.2"/>
</dbReference>
<dbReference type="InParanoid" id="A8NDB7"/>
<dbReference type="VEuPathDB" id="FungiDB:CC1G_11902"/>
<evidence type="ECO:0000256" key="1">
    <source>
        <dbReference type="SAM" id="SignalP"/>
    </source>
</evidence>
<name>A8NDB7_COPC7</name>
<reference evidence="2 3" key="1">
    <citation type="journal article" date="2010" name="Proc. Natl. Acad. Sci. U.S.A.">
        <title>Insights into evolution of multicellular fungi from the assembled chromosomes of the mushroom Coprinopsis cinerea (Coprinus cinereus).</title>
        <authorList>
            <person name="Stajich J.E."/>
            <person name="Wilke S.K."/>
            <person name="Ahren D."/>
            <person name="Au C.H."/>
            <person name="Birren B.W."/>
            <person name="Borodovsky M."/>
            <person name="Burns C."/>
            <person name="Canback B."/>
            <person name="Casselton L.A."/>
            <person name="Cheng C.K."/>
            <person name="Deng J."/>
            <person name="Dietrich F.S."/>
            <person name="Fargo D.C."/>
            <person name="Farman M.L."/>
            <person name="Gathman A.C."/>
            <person name="Goldberg J."/>
            <person name="Guigo R."/>
            <person name="Hoegger P.J."/>
            <person name="Hooker J.B."/>
            <person name="Huggins A."/>
            <person name="James T.Y."/>
            <person name="Kamada T."/>
            <person name="Kilaru S."/>
            <person name="Kodira C."/>
            <person name="Kues U."/>
            <person name="Kupfer D."/>
            <person name="Kwan H.S."/>
            <person name="Lomsadze A."/>
            <person name="Li W."/>
            <person name="Lilly W.W."/>
            <person name="Ma L.J."/>
            <person name="Mackey A.J."/>
            <person name="Manning G."/>
            <person name="Martin F."/>
            <person name="Muraguchi H."/>
            <person name="Natvig D.O."/>
            <person name="Palmerini H."/>
            <person name="Ramesh M.A."/>
            <person name="Rehmeyer C.J."/>
            <person name="Roe B.A."/>
            <person name="Shenoy N."/>
            <person name="Stanke M."/>
            <person name="Ter-Hovhannisyan V."/>
            <person name="Tunlid A."/>
            <person name="Velagapudi R."/>
            <person name="Vision T.J."/>
            <person name="Zeng Q."/>
            <person name="Zolan M.E."/>
            <person name="Pukkila P.J."/>
        </authorList>
    </citation>
    <scope>NUCLEOTIDE SEQUENCE [LARGE SCALE GENOMIC DNA]</scope>
    <source>
        <strain evidence="3">Okayama-7 / 130 / ATCC MYA-4618 / FGSC 9003</strain>
    </source>
</reference>